<evidence type="ECO:0000313" key="3">
    <source>
        <dbReference type="Proteomes" id="UP001586593"/>
    </source>
</evidence>
<comment type="caution">
    <text evidence="2">The sequence shown here is derived from an EMBL/GenBank/DDBJ whole genome shotgun (WGS) entry which is preliminary data.</text>
</comment>
<evidence type="ECO:0000256" key="1">
    <source>
        <dbReference type="SAM" id="MobiDB-lite"/>
    </source>
</evidence>
<accession>A0ABR3W0B8</accession>
<reference evidence="2 3" key="1">
    <citation type="journal article" date="2024" name="Commun. Biol.">
        <title>Comparative genomic analysis of thermophilic fungi reveals convergent evolutionary adaptations and gene losses.</title>
        <authorList>
            <person name="Steindorff A.S."/>
            <person name="Aguilar-Pontes M.V."/>
            <person name="Robinson A.J."/>
            <person name="Andreopoulos B."/>
            <person name="LaButti K."/>
            <person name="Kuo A."/>
            <person name="Mondo S."/>
            <person name="Riley R."/>
            <person name="Otillar R."/>
            <person name="Haridas S."/>
            <person name="Lipzen A."/>
            <person name="Grimwood J."/>
            <person name="Schmutz J."/>
            <person name="Clum A."/>
            <person name="Reid I.D."/>
            <person name="Moisan M.C."/>
            <person name="Butler G."/>
            <person name="Nguyen T.T.M."/>
            <person name="Dewar K."/>
            <person name="Conant G."/>
            <person name="Drula E."/>
            <person name="Henrissat B."/>
            <person name="Hansel C."/>
            <person name="Singer S."/>
            <person name="Hutchinson M.I."/>
            <person name="de Vries R.P."/>
            <person name="Natvig D.O."/>
            <person name="Powell A.J."/>
            <person name="Tsang A."/>
            <person name="Grigoriev I.V."/>
        </authorList>
    </citation>
    <scope>NUCLEOTIDE SEQUENCE [LARGE SCALE GENOMIC DNA]</scope>
    <source>
        <strain evidence="2 3">ATCC 24622</strain>
    </source>
</reference>
<sequence>MEGQCYQGRPVPPALLNRPVSLGKQDATAVFLYRTASSRHDVPTPSQGTDFRGSILARPMHWRFSSIRGCGWWENGVELPQSAPLLEGLARRWPSRPRLVDSQCGGVRVGSCTRDSRNAGRNGGASCGGTREDITIRNGRQGNPGQREMEQTLVRHRVDTKGQLFAAGKIISDEKTSRHLAGREYSESERWALVRHQPTRGSLSLLWIARQR</sequence>
<proteinExistence type="predicted"/>
<feature type="region of interest" description="Disordered" evidence="1">
    <location>
        <begin position="113"/>
        <end position="146"/>
    </location>
</feature>
<protein>
    <submittedName>
        <fullName evidence="2">Uncharacterized protein</fullName>
    </submittedName>
</protein>
<dbReference type="EMBL" id="JAZHXJ010000855">
    <property type="protein sequence ID" value="KAL1849887.1"/>
    <property type="molecule type" value="Genomic_DNA"/>
</dbReference>
<name>A0ABR3W0B8_9PEZI</name>
<keyword evidence="3" id="KW-1185">Reference proteome</keyword>
<dbReference type="Proteomes" id="UP001586593">
    <property type="component" value="Unassembled WGS sequence"/>
</dbReference>
<organism evidence="2 3">
    <name type="scientific">Phialemonium thermophilum</name>
    <dbReference type="NCBI Taxonomy" id="223376"/>
    <lineage>
        <taxon>Eukaryota</taxon>
        <taxon>Fungi</taxon>
        <taxon>Dikarya</taxon>
        <taxon>Ascomycota</taxon>
        <taxon>Pezizomycotina</taxon>
        <taxon>Sordariomycetes</taxon>
        <taxon>Sordariomycetidae</taxon>
        <taxon>Cephalothecales</taxon>
        <taxon>Cephalothecaceae</taxon>
        <taxon>Phialemonium</taxon>
    </lineage>
</organism>
<evidence type="ECO:0000313" key="2">
    <source>
        <dbReference type="EMBL" id="KAL1849887.1"/>
    </source>
</evidence>
<gene>
    <name evidence="2" type="ORF">VTK73DRAFT_9795</name>
</gene>